<dbReference type="AlphaFoldDB" id="A0A8C1XZI0"/>
<dbReference type="Proteomes" id="UP000694700">
    <property type="component" value="Unplaced"/>
</dbReference>
<accession>A0A8C1XZI0</accession>
<dbReference type="PANTHER" id="PTHR24322:SF691">
    <property type="entry name" value="RETINOL DEHYDROGENASE 10-LIKE"/>
    <property type="match status" value="1"/>
</dbReference>
<dbReference type="Ensembl" id="ENSCCRT00015091308.1">
    <property type="protein sequence ID" value="ENSCCRP00015088447.1"/>
    <property type="gene ID" value="ENSCCRG00015035712.1"/>
</dbReference>
<dbReference type="GO" id="GO:0005811">
    <property type="term" value="C:lipid droplet"/>
    <property type="evidence" value="ECO:0007669"/>
    <property type="project" value="TreeGrafter"/>
</dbReference>
<dbReference type="GO" id="GO:0016616">
    <property type="term" value="F:oxidoreductase activity, acting on the CH-OH group of donors, NAD or NADP as acceptor"/>
    <property type="evidence" value="ECO:0007669"/>
    <property type="project" value="TreeGrafter"/>
</dbReference>
<organism evidence="1 2">
    <name type="scientific">Cyprinus carpio</name>
    <name type="common">Common carp</name>
    <dbReference type="NCBI Taxonomy" id="7962"/>
    <lineage>
        <taxon>Eukaryota</taxon>
        <taxon>Metazoa</taxon>
        <taxon>Chordata</taxon>
        <taxon>Craniata</taxon>
        <taxon>Vertebrata</taxon>
        <taxon>Euteleostomi</taxon>
        <taxon>Actinopterygii</taxon>
        <taxon>Neopterygii</taxon>
        <taxon>Teleostei</taxon>
        <taxon>Ostariophysi</taxon>
        <taxon>Cypriniformes</taxon>
        <taxon>Cyprinidae</taxon>
        <taxon>Cyprininae</taxon>
        <taxon>Cyprinus</taxon>
    </lineage>
</organism>
<dbReference type="SUPFAM" id="SSF51735">
    <property type="entry name" value="NAD(P)-binding Rossmann-fold domains"/>
    <property type="match status" value="1"/>
</dbReference>
<name>A0A8C1XZI0_CYPCA</name>
<protein>
    <submittedName>
        <fullName evidence="1">Uncharacterized protein</fullName>
    </submittedName>
</protein>
<reference evidence="1" key="1">
    <citation type="submission" date="2025-08" db="UniProtKB">
        <authorList>
            <consortium name="Ensembl"/>
        </authorList>
    </citation>
    <scope>IDENTIFICATION</scope>
</reference>
<evidence type="ECO:0000313" key="2">
    <source>
        <dbReference type="Proteomes" id="UP000694700"/>
    </source>
</evidence>
<proteinExistence type="predicted"/>
<dbReference type="InterPro" id="IPR036291">
    <property type="entry name" value="NAD(P)-bd_dom_sf"/>
</dbReference>
<evidence type="ECO:0000313" key="1">
    <source>
        <dbReference type="Ensembl" id="ENSCCRP00015088447.1"/>
    </source>
</evidence>
<dbReference type="PANTHER" id="PTHR24322">
    <property type="entry name" value="PKSB"/>
    <property type="match status" value="1"/>
</dbReference>
<sequence>MTKAFLPQMEARNHGHIAFLVCSALLDYCVSKFGAVGCHESLTHSLLNRSLIPLLDPLYCVQESMKAILANVRKTQTHALNVLCCLFFRLLPWEANVATYRFMGGDKCLYSFLRPNNRLLNVT</sequence>